<dbReference type="OrthoDB" id="9801447at2"/>
<evidence type="ECO:0000256" key="1">
    <source>
        <dbReference type="ARBA" id="ARBA00022741"/>
    </source>
</evidence>
<organism evidence="4 5">
    <name type="scientific">Malonomonas rubra DSM 5091</name>
    <dbReference type="NCBI Taxonomy" id="1122189"/>
    <lineage>
        <taxon>Bacteria</taxon>
        <taxon>Pseudomonadati</taxon>
        <taxon>Thermodesulfobacteriota</taxon>
        <taxon>Desulfuromonadia</taxon>
        <taxon>Desulfuromonadales</taxon>
        <taxon>Geopsychrobacteraceae</taxon>
        <taxon>Malonomonas</taxon>
    </lineage>
</organism>
<dbReference type="PANTHER" id="PTHR30476:SF0">
    <property type="entry name" value="UPF0234 PROTEIN YAJQ"/>
    <property type="match status" value="1"/>
</dbReference>
<dbReference type="CDD" id="cd11740">
    <property type="entry name" value="YajQ_like"/>
    <property type="match status" value="1"/>
</dbReference>
<protein>
    <recommendedName>
        <fullName evidence="3">Nucleotide-binding protein SAMN02745165_02563</fullName>
    </recommendedName>
</protein>
<evidence type="ECO:0000313" key="4">
    <source>
        <dbReference type="EMBL" id="SHJ51630.1"/>
    </source>
</evidence>
<dbReference type="NCBIfam" id="NF003819">
    <property type="entry name" value="PRK05412.1"/>
    <property type="match status" value="1"/>
</dbReference>
<dbReference type="EMBL" id="FQZT01000009">
    <property type="protein sequence ID" value="SHJ51630.1"/>
    <property type="molecule type" value="Genomic_DNA"/>
</dbReference>
<comment type="function">
    <text evidence="3">Nucleotide-binding protein.</text>
</comment>
<comment type="similarity">
    <text evidence="2 3">Belongs to the YajQ family.</text>
</comment>
<dbReference type="Gene3D" id="3.30.70.990">
    <property type="entry name" value="YajQ-like, domain 2"/>
    <property type="match status" value="1"/>
</dbReference>
<dbReference type="Pfam" id="PF04461">
    <property type="entry name" value="YajQ"/>
    <property type="match status" value="1"/>
</dbReference>
<evidence type="ECO:0000313" key="5">
    <source>
        <dbReference type="Proteomes" id="UP000184171"/>
    </source>
</evidence>
<evidence type="ECO:0000256" key="2">
    <source>
        <dbReference type="ARBA" id="ARBA00093450"/>
    </source>
</evidence>
<dbReference type="InterPro" id="IPR036183">
    <property type="entry name" value="YajQ-like_sf"/>
</dbReference>
<sequence length="161" mass="18121">MPSFDIVSKVDLQEVDNAINQATKEIGQRYDFKGTTNELTLENETLTILAADDYKLQAIKDIIIAKLVRRKVSPKCFDYGKEEPASHGAVRVKASIQQGISKEKGKEIVKLIKNTKLKVQAQIMDDQVRVTGKKIDDLQAVMQELKGKDLGIELQFENMRS</sequence>
<keyword evidence="5" id="KW-1185">Reference proteome</keyword>
<dbReference type="InterPro" id="IPR007551">
    <property type="entry name" value="YajQ/Smlt4090-like"/>
</dbReference>
<dbReference type="RefSeq" id="WP_072909129.1">
    <property type="nucleotide sequence ID" value="NZ_FQZT01000009.1"/>
</dbReference>
<reference evidence="4 5" key="1">
    <citation type="submission" date="2016-11" db="EMBL/GenBank/DDBJ databases">
        <authorList>
            <person name="Jaros S."/>
            <person name="Januszkiewicz K."/>
            <person name="Wedrychowicz H."/>
        </authorList>
    </citation>
    <scope>NUCLEOTIDE SEQUENCE [LARGE SCALE GENOMIC DNA]</scope>
    <source>
        <strain evidence="4 5">DSM 5091</strain>
    </source>
</reference>
<dbReference type="InterPro" id="IPR035570">
    <property type="entry name" value="UPF0234_N"/>
</dbReference>
<dbReference type="InterPro" id="IPR035571">
    <property type="entry name" value="UPF0234-like_C"/>
</dbReference>
<proteinExistence type="inferred from homology"/>
<dbReference type="STRING" id="1122189.SAMN02745165_02563"/>
<accession>A0A1M6JY18</accession>
<dbReference type="GO" id="GO:0000166">
    <property type="term" value="F:nucleotide binding"/>
    <property type="evidence" value="ECO:0007669"/>
    <property type="project" value="UniProtKB-UniRule"/>
</dbReference>
<gene>
    <name evidence="4" type="ORF">SAMN02745165_02563</name>
</gene>
<keyword evidence="1 3" id="KW-0547">Nucleotide-binding</keyword>
<dbReference type="Proteomes" id="UP000184171">
    <property type="component" value="Unassembled WGS sequence"/>
</dbReference>
<evidence type="ECO:0000256" key="3">
    <source>
        <dbReference type="HAMAP-Rule" id="MF_00632"/>
    </source>
</evidence>
<dbReference type="SUPFAM" id="SSF89963">
    <property type="entry name" value="YajQ-like"/>
    <property type="match status" value="2"/>
</dbReference>
<dbReference type="AlphaFoldDB" id="A0A1M6JY18"/>
<dbReference type="HAMAP" id="MF_00632">
    <property type="entry name" value="UPF0234"/>
    <property type="match status" value="1"/>
</dbReference>
<dbReference type="GO" id="GO:0005829">
    <property type="term" value="C:cytosol"/>
    <property type="evidence" value="ECO:0007669"/>
    <property type="project" value="TreeGrafter"/>
</dbReference>
<name>A0A1M6JY18_MALRU</name>
<dbReference type="PANTHER" id="PTHR30476">
    <property type="entry name" value="UPF0234 PROTEIN YAJQ"/>
    <property type="match status" value="1"/>
</dbReference>
<dbReference type="Gene3D" id="3.30.70.860">
    <property type="match status" value="1"/>
</dbReference>